<gene>
    <name evidence="2" type="ORF">C24_LOCUS7890</name>
</gene>
<sequence length="94" mass="10412">MSYGNPRGSPKRSSHSTRITTTGRICLIQKLLKKQHDNILKDHLARSWEEQFGHGQIWPHVAGDEPMGFVGSKTSGVVFGNPNDIGDRLMAPDT</sequence>
<evidence type="ECO:0000313" key="2">
    <source>
        <dbReference type="EMBL" id="CAA0363654.1"/>
    </source>
</evidence>
<feature type="region of interest" description="Disordered" evidence="1">
    <location>
        <begin position="1"/>
        <end position="20"/>
    </location>
</feature>
<dbReference type="AlphaFoldDB" id="A0A5S9WYK3"/>
<organism evidence="2 3">
    <name type="scientific">Arabidopsis thaliana</name>
    <name type="common">Mouse-ear cress</name>
    <dbReference type="NCBI Taxonomy" id="3702"/>
    <lineage>
        <taxon>Eukaryota</taxon>
        <taxon>Viridiplantae</taxon>
        <taxon>Streptophyta</taxon>
        <taxon>Embryophyta</taxon>
        <taxon>Tracheophyta</taxon>
        <taxon>Spermatophyta</taxon>
        <taxon>Magnoliopsida</taxon>
        <taxon>eudicotyledons</taxon>
        <taxon>Gunneridae</taxon>
        <taxon>Pentapetalae</taxon>
        <taxon>rosids</taxon>
        <taxon>malvids</taxon>
        <taxon>Brassicales</taxon>
        <taxon>Brassicaceae</taxon>
        <taxon>Camelineae</taxon>
        <taxon>Arabidopsis</taxon>
    </lineage>
</organism>
<reference evidence="2 3" key="1">
    <citation type="submission" date="2019-12" db="EMBL/GenBank/DDBJ databases">
        <authorList>
            <person name="Jiao W.-B."/>
            <person name="Schneeberger K."/>
        </authorList>
    </citation>
    <scope>NUCLEOTIDE SEQUENCE [LARGE SCALE GENOMIC DNA]</scope>
    <source>
        <strain evidence="3">cv. C24</strain>
    </source>
</reference>
<proteinExistence type="predicted"/>
<evidence type="ECO:0000256" key="1">
    <source>
        <dbReference type="SAM" id="MobiDB-lite"/>
    </source>
</evidence>
<accession>A0A5S9WYK3</accession>
<name>A0A5S9WYK3_ARATH</name>
<dbReference type="Proteomes" id="UP000434276">
    <property type="component" value="Unassembled WGS sequence"/>
</dbReference>
<evidence type="ECO:0000313" key="3">
    <source>
        <dbReference type="Proteomes" id="UP000434276"/>
    </source>
</evidence>
<protein>
    <submittedName>
        <fullName evidence="2">Uncharacterized protein</fullName>
    </submittedName>
</protein>
<dbReference type="EMBL" id="CACSHJ010000088">
    <property type="protein sequence ID" value="CAA0363654.1"/>
    <property type="molecule type" value="Genomic_DNA"/>
</dbReference>